<protein>
    <submittedName>
        <fullName evidence="3">G10143 protein</fullName>
    </submittedName>
</protein>
<dbReference type="Proteomes" id="UP001497392">
    <property type="component" value="Unassembled WGS sequence"/>
</dbReference>
<feature type="region of interest" description="Disordered" evidence="1">
    <location>
        <begin position="372"/>
        <end position="401"/>
    </location>
</feature>
<name>A0ABP1G7B6_9CHLO</name>
<dbReference type="InterPro" id="IPR028009">
    <property type="entry name" value="ESCO_Acetyltransf_dom"/>
</dbReference>
<evidence type="ECO:0000259" key="2">
    <source>
        <dbReference type="Pfam" id="PF13880"/>
    </source>
</evidence>
<feature type="domain" description="N-acetyltransferase ESCO acetyl-transferase" evidence="2">
    <location>
        <begin position="430"/>
        <end position="497"/>
    </location>
</feature>
<feature type="region of interest" description="Disordered" evidence="1">
    <location>
        <begin position="325"/>
        <end position="360"/>
    </location>
</feature>
<dbReference type="PANTHER" id="PTHR45884:SF2">
    <property type="entry name" value="N-ACETYLTRANSFERASE ECO"/>
    <property type="match status" value="1"/>
</dbReference>
<feature type="compositionally biased region" description="Basic and acidic residues" evidence="1">
    <location>
        <begin position="372"/>
        <end position="388"/>
    </location>
</feature>
<keyword evidence="4" id="KW-1185">Reference proteome</keyword>
<accession>A0ABP1G7B6</accession>
<sequence length="498" mass="53106">MGKSKRLACRRDFIATHGWQNERVLHRDGLSGYVLLVLPTDPAPHLKKVREMAEVLEDQLGLVHGWLMSVPCKVYLYVSASKRLVGCVMLQSISSACYAIPAEDAAASTGDSSACEPSSRAPLSALLQPTCWPVAAGLRGLTHESLPLRSGMFPSAGLAVSNTQECSGTVAAGRSVSSEPIRLQLQGTDQLQALTPLGPSKGAVRNDSLAPSCLPEPCHTAPVKSRKRSWALSGVLGSKRASLGNPGTAERQSKAQLQRQQGLLKGWLASAKKPSPKHEAKQSNCSMAAPPSPTASCCSGATRASTGLARAATADREVLVQRDLNQQSASSQDRALEGATSASHAPAQQQHGDVGMQSSGCPRSISVADYQAEAKHESIGREHVHHEQSSMLTQQQANRQPCRTLTLRPPDVSRGHVRAPLLVDESRKVAAVCGVRVVWVSVDACRQGIASKLLDLARCNFLAGYVVPRHELAFTQPTEQGRSFAASYTGSQKLLVYQ</sequence>
<gene>
    <name evidence="3" type="primary">g10143</name>
    <name evidence="3" type="ORF">VP750_LOCUS9128</name>
</gene>
<comment type="caution">
    <text evidence="3">The sequence shown here is derived from an EMBL/GenBank/DDBJ whole genome shotgun (WGS) entry which is preliminary data.</text>
</comment>
<organism evidence="3 4">
    <name type="scientific">Coccomyxa viridis</name>
    <dbReference type="NCBI Taxonomy" id="1274662"/>
    <lineage>
        <taxon>Eukaryota</taxon>
        <taxon>Viridiplantae</taxon>
        <taxon>Chlorophyta</taxon>
        <taxon>core chlorophytes</taxon>
        <taxon>Trebouxiophyceae</taxon>
        <taxon>Trebouxiophyceae incertae sedis</taxon>
        <taxon>Coccomyxaceae</taxon>
        <taxon>Coccomyxa</taxon>
    </lineage>
</organism>
<proteinExistence type="predicted"/>
<evidence type="ECO:0000256" key="1">
    <source>
        <dbReference type="SAM" id="MobiDB-lite"/>
    </source>
</evidence>
<feature type="region of interest" description="Disordered" evidence="1">
    <location>
        <begin position="238"/>
        <end position="301"/>
    </location>
</feature>
<dbReference type="Pfam" id="PF13880">
    <property type="entry name" value="Acetyltransf_13"/>
    <property type="match status" value="1"/>
</dbReference>
<evidence type="ECO:0000313" key="3">
    <source>
        <dbReference type="EMBL" id="CAL5227222.1"/>
    </source>
</evidence>
<feature type="compositionally biased region" description="Polar residues" evidence="1">
    <location>
        <begin position="340"/>
        <end position="360"/>
    </location>
</feature>
<dbReference type="PANTHER" id="PTHR45884">
    <property type="entry name" value="N-ACETYLTRANSFERASE ECO"/>
    <property type="match status" value="1"/>
</dbReference>
<evidence type="ECO:0000313" key="4">
    <source>
        <dbReference type="Proteomes" id="UP001497392"/>
    </source>
</evidence>
<feature type="compositionally biased region" description="Polar residues" evidence="1">
    <location>
        <begin position="389"/>
        <end position="401"/>
    </location>
</feature>
<reference evidence="3 4" key="1">
    <citation type="submission" date="2024-06" db="EMBL/GenBank/DDBJ databases">
        <authorList>
            <person name="Kraege A."/>
            <person name="Thomma B."/>
        </authorList>
    </citation>
    <scope>NUCLEOTIDE SEQUENCE [LARGE SCALE GENOMIC DNA]</scope>
</reference>
<dbReference type="EMBL" id="CAXHTA020000017">
    <property type="protein sequence ID" value="CAL5227222.1"/>
    <property type="molecule type" value="Genomic_DNA"/>
</dbReference>